<comment type="caution">
    <text evidence="2">The sequence shown here is derived from an EMBL/GenBank/DDBJ whole genome shotgun (WGS) entry which is preliminary data.</text>
</comment>
<sequence>MIPQRWLIVSSAMCSAGLLWSVALIGALLAGVRLVPTPVAVAVAAVLTVPGVIAGVIGNRWYYRTTRPRARWSLTSWVPPHVPHWASMLAGVFFFGFWLAVVVAFAGLDGNAEMRDGQYVLTDNGRTTVVTQADYDRQRDLEQQISLGVVGALAVGGVFMTGAVLTHHAAPQPTETQSAGQALA</sequence>
<feature type="transmembrane region" description="Helical" evidence="1">
    <location>
        <begin position="82"/>
        <end position="108"/>
    </location>
</feature>
<evidence type="ECO:0000313" key="2">
    <source>
        <dbReference type="EMBL" id="MBU2666863.1"/>
    </source>
</evidence>
<feature type="transmembrane region" description="Helical" evidence="1">
    <location>
        <begin position="6"/>
        <end position="32"/>
    </location>
</feature>
<feature type="transmembrane region" description="Helical" evidence="1">
    <location>
        <begin position="145"/>
        <end position="165"/>
    </location>
</feature>
<gene>
    <name evidence="2" type="ORF">KOI35_25455</name>
</gene>
<accession>A0ABS5YU20</accession>
<feature type="transmembrane region" description="Helical" evidence="1">
    <location>
        <begin position="39"/>
        <end position="62"/>
    </location>
</feature>
<dbReference type="Proteomes" id="UP001519654">
    <property type="component" value="Unassembled WGS sequence"/>
</dbReference>
<protein>
    <submittedName>
        <fullName evidence="2">Uncharacterized protein</fullName>
    </submittedName>
</protein>
<keyword evidence="1" id="KW-0472">Membrane</keyword>
<reference evidence="2 3" key="1">
    <citation type="submission" date="2021-06" db="EMBL/GenBank/DDBJ databases">
        <title>Actinoplanes lichenicola sp. nov., and Actinoplanes ovalisporus sp. nov., isolated from lichen in Thailand.</title>
        <authorList>
            <person name="Saeng-In P."/>
            <person name="Kanchanasin P."/>
            <person name="Yuki M."/>
            <person name="Kudo T."/>
            <person name="Ohkuma M."/>
            <person name="Phongsopitanun W."/>
            <person name="Tanasupawat S."/>
        </authorList>
    </citation>
    <scope>NUCLEOTIDE SEQUENCE [LARGE SCALE GENOMIC DNA]</scope>
    <source>
        <strain evidence="2 3">NBRC 110975</strain>
    </source>
</reference>
<dbReference type="RefSeq" id="WP_215790774.1">
    <property type="nucleotide sequence ID" value="NZ_JAHKKG010000007.1"/>
</dbReference>
<keyword evidence="1" id="KW-0812">Transmembrane</keyword>
<evidence type="ECO:0000313" key="3">
    <source>
        <dbReference type="Proteomes" id="UP001519654"/>
    </source>
</evidence>
<name>A0ABS5YU20_9ACTN</name>
<keyword evidence="3" id="KW-1185">Reference proteome</keyword>
<dbReference type="EMBL" id="JAHKKG010000007">
    <property type="protein sequence ID" value="MBU2666863.1"/>
    <property type="molecule type" value="Genomic_DNA"/>
</dbReference>
<organism evidence="2 3">
    <name type="scientific">Paractinoplanes bogorensis</name>
    <dbReference type="NCBI Taxonomy" id="1610840"/>
    <lineage>
        <taxon>Bacteria</taxon>
        <taxon>Bacillati</taxon>
        <taxon>Actinomycetota</taxon>
        <taxon>Actinomycetes</taxon>
        <taxon>Micromonosporales</taxon>
        <taxon>Micromonosporaceae</taxon>
        <taxon>Paractinoplanes</taxon>
    </lineage>
</organism>
<proteinExistence type="predicted"/>
<keyword evidence="1" id="KW-1133">Transmembrane helix</keyword>
<evidence type="ECO:0000256" key="1">
    <source>
        <dbReference type="SAM" id="Phobius"/>
    </source>
</evidence>